<dbReference type="GO" id="GO:0000428">
    <property type="term" value="C:DNA-directed RNA polymerase complex"/>
    <property type="evidence" value="ECO:0007669"/>
    <property type="project" value="UniProtKB-KW"/>
</dbReference>
<accession>A0A2C9LHD3</accession>
<evidence type="ECO:0000256" key="6">
    <source>
        <dbReference type="ARBA" id="ARBA00023163"/>
    </source>
</evidence>
<evidence type="ECO:0000313" key="11">
    <source>
        <dbReference type="Proteomes" id="UP000076420"/>
    </source>
</evidence>
<comment type="catalytic activity">
    <reaction evidence="7">
        <text>RNA(n) + a ribonucleoside 5'-triphosphate = RNA(n+1) + diphosphate</text>
        <dbReference type="Rhea" id="RHEA:21248"/>
        <dbReference type="Rhea" id="RHEA-COMP:14527"/>
        <dbReference type="Rhea" id="RHEA-COMP:17342"/>
        <dbReference type="ChEBI" id="CHEBI:33019"/>
        <dbReference type="ChEBI" id="CHEBI:61557"/>
        <dbReference type="ChEBI" id="CHEBI:140395"/>
        <dbReference type="EC" id="2.7.7.6"/>
    </reaction>
</comment>
<comment type="similarity">
    <text evidence="1">Belongs to the RNA polymerase beta chain family.</text>
</comment>
<dbReference type="GO" id="GO:0003677">
    <property type="term" value="F:DNA binding"/>
    <property type="evidence" value="ECO:0007669"/>
    <property type="project" value="InterPro"/>
</dbReference>
<dbReference type="InterPro" id="IPR007120">
    <property type="entry name" value="DNA-dir_RNAP_su2_dom"/>
</dbReference>
<dbReference type="GO" id="GO:0003899">
    <property type="term" value="F:DNA-directed RNA polymerase activity"/>
    <property type="evidence" value="ECO:0007669"/>
    <property type="project" value="UniProtKB-EC"/>
</dbReference>
<dbReference type="InterPro" id="IPR015712">
    <property type="entry name" value="DNA-dir_RNA_pol_su2"/>
</dbReference>
<dbReference type="GO" id="GO:0006351">
    <property type="term" value="P:DNA-templated transcription"/>
    <property type="evidence" value="ECO:0007669"/>
    <property type="project" value="InterPro"/>
</dbReference>
<dbReference type="STRING" id="6526.A0A2C9LHD3"/>
<dbReference type="SUPFAM" id="SSF64484">
    <property type="entry name" value="beta and beta-prime subunits of DNA dependent RNA-polymerase"/>
    <property type="match status" value="1"/>
</dbReference>
<evidence type="ECO:0000259" key="8">
    <source>
        <dbReference type="Pfam" id="PF00562"/>
    </source>
</evidence>
<evidence type="ECO:0000256" key="4">
    <source>
        <dbReference type="ARBA" id="ARBA00022679"/>
    </source>
</evidence>
<dbReference type="InterPro" id="IPR037033">
    <property type="entry name" value="DNA-dir_RNAP_su2_hyb_sf"/>
</dbReference>
<dbReference type="EnsemblMetazoa" id="BGLB031048-RA">
    <property type="protein sequence ID" value="BGLB031048-PA"/>
    <property type="gene ID" value="BGLB031048"/>
</dbReference>
<evidence type="ECO:0000259" key="9">
    <source>
        <dbReference type="Pfam" id="PF04560"/>
    </source>
</evidence>
<dbReference type="GO" id="GO:0032549">
    <property type="term" value="F:ribonucleoside binding"/>
    <property type="evidence" value="ECO:0007669"/>
    <property type="project" value="InterPro"/>
</dbReference>
<gene>
    <name evidence="10" type="primary">106061079</name>
</gene>
<proteinExistence type="inferred from homology"/>
<sequence>MVLNPLGVPSRMNVGQILETHLGWICLQAGKKISNMLKKINTIEDVDVLRKLISDIYTYSKDNEIVKKCDVDYLLTMANRLKDGILLAAPVFEAPSEDLMCDFANKIEVSAVDAIELIDGLTGEKFDRPVTVGCIYMMKLHHLVNNKIHARSVGPYSLITQQPLGGKSHFGGQRFGEMECWALQAYGAAYTLQEMLTVKSDDIRGRVKIYESIIRGVNELECGIPESFNVMIEELRALCLCVELQKTEE</sequence>
<dbReference type="Gene3D" id="2.40.270.10">
    <property type="entry name" value="DNA-directed RNA polymerase, subunit 2, domain 6"/>
    <property type="match status" value="1"/>
</dbReference>
<feature type="domain" description="DNA-directed RNA polymerase subunit 2 hybrid-binding" evidence="8">
    <location>
        <begin position="1"/>
        <end position="169"/>
    </location>
</feature>
<keyword evidence="6" id="KW-0804">Transcription</keyword>
<dbReference type="VEuPathDB" id="VectorBase:BGLB031048"/>
<name>A0A2C9LHD3_BIOGL</name>
<dbReference type="EC" id="2.7.7.6" evidence="2"/>
<feature type="domain" description="RNA polymerase Rpb2" evidence="9">
    <location>
        <begin position="171"/>
        <end position="245"/>
    </location>
</feature>
<protein>
    <recommendedName>
        <fullName evidence="2">DNA-directed RNA polymerase</fullName>
        <ecNumber evidence="2">2.7.7.6</ecNumber>
    </recommendedName>
</protein>
<evidence type="ECO:0000256" key="2">
    <source>
        <dbReference type="ARBA" id="ARBA00012418"/>
    </source>
</evidence>
<dbReference type="Proteomes" id="UP000076420">
    <property type="component" value="Unassembled WGS sequence"/>
</dbReference>
<evidence type="ECO:0000313" key="10">
    <source>
        <dbReference type="EnsemblMetazoa" id="BGLB031048-PA"/>
    </source>
</evidence>
<keyword evidence="4" id="KW-0808">Transferase</keyword>
<dbReference type="FunFam" id="3.90.1800.10:FF:000001">
    <property type="entry name" value="DNA-directed RNA polymerase subunit beta"/>
    <property type="match status" value="1"/>
</dbReference>
<dbReference type="Pfam" id="PF00562">
    <property type="entry name" value="RNA_pol_Rpb2_6"/>
    <property type="match status" value="1"/>
</dbReference>
<dbReference type="AlphaFoldDB" id="A0A2C9LHD3"/>
<keyword evidence="3" id="KW-0240">DNA-directed RNA polymerase</keyword>
<organism evidence="10 11">
    <name type="scientific">Biomphalaria glabrata</name>
    <name type="common">Bloodfluke planorb</name>
    <name type="synonym">Freshwater snail</name>
    <dbReference type="NCBI Taxonomy" id="6526"/>
    <lineage>
        <taxon>Eukaryota</taxon>
        <taxon>Metazoa</taxon>
        <taxon>Spiralia</taxon>
        <taxon>Lophotrochozoa</taxon>
        <taxon>Mollusca</taxon>
        <taxon>Gastropoda</taxon>
        <taxon>Heterobranchia</taxon>
        <taxon>Euthyneura</taxon>
        <taxon>Panpulmonata</taxon>
        <taxon>Hygrophila</taxon>
        <taxon>Lymnaeoidea</taxon>
        <taxon>Planorbidae</taxon>
        <taxon>Biomphalaria</taxon>
    </lineage>
</organism>
<reference evidence="10" key="1">
    <citation type="submission" date="2020-05" db="UniProtKB">
        <authorList>
            <consortium name="EnsemblMetazoa"/>
        </authorList>
    </citation>
    <scope>IDENTIFICATION</scope>
    <source>
        <strain evidence="10">BB02</strain>
    </source>
</reference>
<evidence type="ECO:0000256" key="5">
    <source>
        <dbReference type="ARBA" id="ARBA00022695"/>
    </source>
</evidence>
<dbReference type="Gene3D" id="3.90.1800.10">
    <property type="entry name" value="RNA polymerase alpha subunit dimerisation domain"/>
    <property type="match status" value="1"/>
</dbReference>
<dbReference type="Pfam" id="PF04560">
    <property type="entry name" value="RNA_pol_Rpb2_7"/>
    <property type="match status" value="1"/>
</dbReference>
<dbReference type="PANTHER" id="PTHR20856">
    <property type="entry name" value="DNA-DIRECTED RNA POLYMERASE I SUBUNIT 2"/>
    <property type="match status" value="1"/>
</dbReference>
<evidence type="ECO:0000256" key="3">
    <source>
        <dbReference type="ARBA" id="ARBA00022478"/>
    </source>
</evidence>
<evidence type="ECO:0000256" key="7">
    <source>
        <dbReference type="ARBA" id="ARBA00048552"/>
    </source>
</evidence>
<keyword evidence="5" id="KW-0548">Nucleotidyltransferase</keyword>
<evidence type="ECO:0000256" key="1">
    <source>
        <dbReference type="ARBA" id="ARBA00006835"/>
    </source>
</evidence>
<dbReference type="InterPro" id="IPR007641">
    <property type="entry name" value="RNA_pol_Rpb2_7"/>
</dbReference>